<protein>
    <submittedName>
        <fullName evidence="9">Carbohydrate ABC transporter permease</fullName>
    </submittedName>
</protein>
<dbReference type="GO" id="GO:0055085">
    <property type="term" value="P:transmembrane transport"/>
    <property type="evidence" value="ECO:0007669"/>
    <property type="project" value="InterPro"/>
</dbReference>
<gene>
    <name evidence="9" type="ORF">MR241_08160</name>
</gene>
<dbReference type="Proteomes" id="UP001139365">
    <property type="component" value="Unassembled WGS sequence"/>
</dbReference>
<proteinExistence type="inferred from homology"/>
<feature type="transmembrane region" description="Helical" evidence="7">
    <location>
        <begin position="156"/>
        <end position="173"/>
    </location>
</feature>
<feature type="transmembrane region" description="Helical" evidence="7">
    <location>
        <begin position="21"/>
        <end position="43"/>
    </location>
</feature>
<dbReference type="AlphaFoldDB" id="A0AAE3FKJ7"/>
<accession>A0AAE3FKJ7</accession>
<dbReference type="PROSITE" id="PS50928">
    <property type="entry name" value="ABC_TM1"/>
    <property type="match status" value="1"/>
</dbReference>
<comment type="subcellular location">
    <subcellularLocation>
        <location evidence="1 7">Cell membrane</location>
        <topology evidence="1 7">Multi-pass membrane protein</topology>
    </subcellularLocation>
</comment>
<keyword evidence="2 7" id="KW-0813">Transport</keyword>
<feature type="domain" description="ABC transmembrane type-1" evidence="8">
    <location>
        <begin position="88"/>
        <end position="273"/>
    </location>
</feature>
<dbReference type="InterPro" id="IPR000515">
    <property type="entry name" value="MetI-like"/>
</dbReference>
<dbReference type="InterPro" id="IPR035906">
    <property type="entry name" value="MetI-like_sf"/>
</dbReference>
<evidence type="ECO:0000256" key="5">
    <source>
        <dbReference type="ARBA" id="ARBA00022989"/>
    </source>
</evidence>
<evidence type="ECO:0000256" key="6">
    <source>
        <dbReference type="ARBA" id="ARBA00023136"/>
    </source>
</evidence>
<dbReference type="GO" id="GO:0005886">
    <property type="term" value="C:plasma membrane"/>
    <property type="evidence" value="ECO:0007669"/>
    <property type="project" value="UniProtKB-SubCell"/>
</dbReference>
<dbReference type="PANTHER" id="PTHR43744">
    <property type="entry name" value="ABC TRANSPORTER PERMEASE PROTEIN MG189-RELATED-RELATED"/>
    <property type="match status" value="1"/>
</dbReference>
<dbReference type="CDD" id="cd06261">
    <property type="entry name" value="TM_PBP2"/>
    <property type="match status" value="1"/>
</dbReference>
<organism evidence="9 10">
    <name type="scientific">Candidatus Colimorpha enterica</name>
    <dbReference type="NCBI Taxonomy" id="3083063"/>
    <lineage>
        <taxon>Bacteria</taxon>
        <taxon>Pseudomonadati</taxon>
        <taxon>Bacteroidota</taxon>
        <taxon>Bacteroidia</taxon>
        <taxon>Bacteroidales</taxon>
        <taxon>Candidatus Colimorpha</taxon>
    </lineage>
</organism>
<name>A0AAE3FKJ7_9BACT</name>
<sequence length="288" mass="32209">MAKKLRVRNHRVVLNRSKGGDVGITVLLFILGIFMFLPMWYLIITALKPLGERNITPPNLYVIKPTMQNFIDLFSNMNSTWVPISRYIFNTIIISVAATFGCLVLGSLTAYALSKIKFPGRTWIFAVIRYSLMISSTVAGITNFFIFVWLRWLNTYWISIVPVWASTLGLYLMKQFIDSSVSDEMIEAARIDGAGELRIYWQIVMPLVKPAWLTLLVTTFQTVWNSGASVYVWSEQLKTFNSAIATISTVSAGASSAGSVVMMSVPIIIFIVNQAKIVETMGSSGMKD</sequence>
<evidence type="ECO:0000313" key="9">
    <source>
        <dbReference type="EMBL" id="MCI5756248.1"/>
    </source>
</evidence>
<evidence type="ECO:0000256" key="7">
    <source>
        <dbReference type="RuleBase" id="RU363032"/>
    </source>
</evidence>
<dbReference type="Pfam" id="PF00528">
    <property type="entry name" value="BPD_transp_1"/>
    <property type="match status" value="1"/>
</dbReference>
<comment type="similarity">
    <text evidence="7">Belongs to the binding-protein-dependent transport system permease family.</text>
</comment>
<keyword evidence="3" id="KW-1003">Cell membrane</keyword>
<feature type="transmembrane region" description="Helical" evidence="7">
    <location>
        <begin position="244"/>
        <end position="272"/>
    </location>
</feature>
<evidence type="ECO:0000259" key="8">
    <source>
        <dbReference type="PROSITE" id="PS50928"/>
    </source>
</evidence>
<evidence type="ECO:0000256" key="3">
    <source>
        <dbReference type="ARBA" id="ARBA00022475"/>
    </source>
</evidence>
<evidence type="ECO:0000256" key="4">
    <source>
        <dbReference type="ARBA" id="ARBA00022692"/>
    </source>
</evidence>
<reference evidence="9 10" key="1">
    <citation type="submission" date="2022-03" db="EMBL/GenBank/DDBJ databases">
        <title>Metagenome-assembled genomes from swine fecal metagenomes.</title>
        <authorList>
            <person name="Holman D.B."/>
            <person name="Kommadath A."/>
        </authorList>
    </citation>
    <scope>NUCLEOTIDE SEQUENCE [LARGE SCALE GENOMIC DNA]</scope>
    <source>
        <strain evidence="9">SUG147</strain>
    </source>
</reference>
<dbReference type="PANTHER" id="PTHR43744:SF1">
    <property type="entry name" value="BINDING-PROTEIN-DEPENDENT TRANSPORT SYSTEMS INNER MEMBRANE COMPONENT"/>
    <property type="match status" value="1"/>
</dbReference>
<feature type="transmembrane region" description="Helical" evidence="7">
    <location>
        <begin position="123"/>
        <end position="150"/>
    </location>
</feature>
<feature type="transmembrane region" description="Helical" evidence="7">
    <location>
        <begin position="87"/>
        <end position="111"/>
    </location>
</feature>
<dbReference type="Gene3D" id="1.10.3720.10">
    <property type="entry name" value="MetI-like"/>
    <property type="match status" value="1"/>
</dbReference>
<dbReference type="SUPFAM" id="SSF161098">
    <property type="entry name" value="MetI-like"/>
    <property type="match status" value="1"/>
</dbReference>
<keyword evidence="6 7" id="KW-0472">Membrane</keyword>
<dbReference type="EMBL" id="JALEMU010000131">
    <property type="protein sequence ID" value="MCI5756248.1"/>
    <property type="molecule type" value="Genomic_DNA"/>
</dbReference>
<evidence type="ECO:0000256" key="2">
    <source>
        <dbReference type="ARBA" id="ARBA00022448"/>
    </source>
</evidence>
<evidence type="ECO:0000313" key="10">
    <source>
        <dbReference type="Proteomes" id="UP001139365"/>
    </source>
</evidence>
<feature type="transmembrane region" description="Helical" evidence="7">
    <location>
        <begin position="199"/>
        <end position="224"/>
    </location>
</feature>
<comment type="caution">
    <text evidence="9">The sequence shown here is derived from an EMBL/GenBank/DDBJ whole genome shotgun (WGS) entry which is preliminary data.</text>
</comment>
<keyword evidence="5 7" id="KW-1133">Transmembrane helix</keyword>
<keyword evidence="4 7" id="KW-0812">Transmembrane</keyword>
<evidence type="ECO:0000256" key="1">
    <source>
        <dbReference type="ARBA" id="ARBA00004651"/>
    </source>
</evidence>